<evidence type="ECO:0000313" key="4">
    <source>
        <dbReference type="WBParaSite" id="sdigi.contig319.g7408.t1"/>
    </source>
</evidence>
<evidence type="ECO:0000313" key="3">
    <source>
        <dbReference type="Proteomes" id="UP000887581"/>
    </source>
</evidence>
<reference evidence="4" key="1">
    <citation type="submission" date="2022-11" db="UniProtKB">
        <authorList>
            <consortium name="WormBaseParasite"/>
        </authorList>
    </citation>
    <scope>IDENTIFICATION</scope>
</reference>
<proteinExistence type="predicted"/>
<feature type="domain" description="P-granule-associated protein DEPS-1 second OB-fold" evidence="2">
    <location>
        <begin position="67"/>
        <end position="150"/>
    </location>
</feature>
<dbReference type="WBParaSite" id="sdigi.contig319.g7408.t1">
    <property type="protein sequence ID" value="sdigi.contig319.g7408.t1"/>
    <property type="gene ID" value="sdigi.contig319.g7408"/>
</dbReference>
<protein>
    <recommendedName>
        <fullName evidence="2">p-granule-associated protein DEPS-1 second OB-fold domain-containing protein</fullName>
    </recommendedName>
</protein>
<sequence length="557" mass="62880">MPRRIGLISHQSDTGLLYVFVPGKHPDLIIDQRKKTTNEEQRFNTGDFISFIDVNGSITSPTRINNIFETRFLNDQLQVKVSVAFPPLSFCKEVKVIAEMLAWSPDFAFVGCCHSVSARFCRNQMYMAWIERVPKMTQNIAGIFVAWQVVGDILDECDEQSKQLIVKAPWNKKRNNECYRSVPCRSPAIHQKPLHSRRVSASLKKYIDNYEGLVTAVHDSSARVWSLAIPDSDVIFLFGAREGMKVGDWVQFNCAPFLRPYLNCYLYGKKFVIIEPVLPSKAFNKTVQVEVMTTVTVDNLKYYPTGEVTVETESLGAVEFKTGKFRQDYCDRCLCLAVCKNIPSKRTGAVWQVLHVMNEESNPLVHSSKATEHFTEECVCTIMKDIANGHDIDDCHSPIEHCWFHGNDGICSGKLTISFTKLTSGKQVTATGRFLRFAGNGAEESSSHDVESVEAEEEYDPLKEFAFGAVRPRVLQMDSSDSSGTDVGEKLSENGQNELDNRATEYWIRAWQIPAVRRQIVEADEVLYANLMELMTDLNARINGDSLEETLKLSEVA</sequence>
<evidence type="ECO:0000259" key="2">
    <source>
        <dbReference type="Pfam" id="PF24342"/>
    </source>
</evidence>
<keyword evidence="3" id="KW-1185">Reference proteome</keyword>
<dbReference type="Proteomes" id="UP000887581">
    <property type="component" value="Unplaced"/>
</dbReference>
<name>A0A915PU81_9BILA</name>
<dbReference type="AlphaFoldDB" id="A0A915PU81"/>
<evidence type="ECO:0000256" key="1">
    <source>
        <dbReference type="SAM" id="MobiDB-lite"/>
    </source>
</evidence>
<feature type="region of interest" description="Disordered" evidence="1">
    <location>
        <begin position="477"/>
        <end position="496"/>
    </location>
</feature>
<dbReference type="InterPro" id="IPR057143">
    <property type="entry name" value="OB_DEPS-1_2nd"/>
</dbReference>
<accession>A0A915PU81</accession>
<organism evidence="3 4">
    <name type="scientific">Setaria digitata</name>
    <dbReference type="NCBI Taxonomy" id="48799"/>
    <lineage>
        <taxon>Eukaryota</taxon>
        <taxon>Metazoa</taxon>
        <taxon>Ecdysozoa</taxon>
        <taxon>Nematoda</taxon>
        <taxon>Chromadorea</taxon>
        <taxon>Rhabditida</taxon>
        <taxon>Spirurina</taxon>
        <taxon>Spiruromorpha</taxon>
        <taxon>Filarioidea</taxon>
        <taxon>Setariidae</taxon>
        <taxon>Setaria</taxon>
    </lineage>
</organism>
<dbReference type="Pfam" id="PF24342">
    <property type="entry name" value="OB_DEPS-1_2nd"/>
    <property type="match status" value="1"/>
</dbReference>